<comment type="caution">
    <text evidence="6">The sequence shown here is derived from an EMBL/GenBank/DDBJ whole genome shotgun (WGS) entry which is preliminary data.</text>
</comment>
<protein>
    <submittedName>
        <fullName evidence="6">Metalloproteinase inhibitor 3</fullName>
    </submittedName>
</protein>
<feature type="disulfide bond" evidence="4">
    <location>
        <begin position="161"/>
        <end position="166"/>
    </location>
</feature>
<dbReference type="GO" id="GO:0002020">
    <property type="term" value="F:protease binding"/>
    <property type="evidence" value="ECO:0007669"/>
    <property type="project" value="TreeGrafter"/>
</dbReference>
<dbReference type="GO" id="GO:0005615">
    <property type="term" value="C:extracellular space"/>
    <property type="evidence" value="ECO:0007669"/>
    <property type="project" value="TreeGrafter"/>
</dbReference>
<dbReference type="PANTHER" id="PTHR11844:SF33">
    <property type="entry name" value="TISSUE INHIBITOR OF METALLOPROTEINASE"/>
    <property type="match status" value="1"/>
</dbReference>
<feature type="binding site" evidence="3">
    <location>
        <position position="23"/>
    </location>
    <ligand>
        <name>Zn(2+)</name>
        <dbReference type="ChEBI" id="CHEBI:29105"/>
        <note>ligand shared with metalloproteinase partner</note>
    </ligand>
</feature>
<evidence type="ECO:0000256" key="2">
    <source>
        <dbReference type="ARBA" id="ARBA00022525"/>
    </source>
</evidence>
<proteinExistence type="predicted"/>
<evidence type="ECO:0000313" key="6">
    <source>
        <dbReference type="EMBL" id="OWF42326.1"/>
    </source>
</evidence>
<feature type="disulfide bond" evidence="4">
    <location>
        <begin position="25"/>
        <end position="126"/>
    </location>
</feature>
<accession>A0A210Q0R5</accession>
<keyword evidence="3" id="KW-0862">Zinc</keyword>
<organism evidence="6 7">
    <name type="scientific">Mizuhopecten yessoensis</name>
    <name type="common">Japanese scallop</name>
    <name type="synonym">Patinopecten yessoensis</name>
    <dbReference type="NCBI Taxonomy" id="6573"/>
    <lineage>
        <taxon>Eukaryota</taxon>
        <taxon>Metazoa</taxon>
        <taxon>Spiralia</taxon>
        <taxon>Lophotrochozoa</taxon>
        <taxon>Mollusca</taxon>
        <taxon>Bivalvia</taxon>
        <taxon>Autobranchia</taxon>
        <taxon>Pteriomorphia</taxon>
        <taxon>Pectinida</taxon>
        <taxon>Pectinoidea</taxon>
        <taxon>Pectinidae</taxon>
        <taxon>Mizuhopecten</taxon>
    </lineage>
</organism>
<keyword evidence="2" id="KW-0964">Secreted</keyword>
<gene>
    <name evidence="6" type="ORF">KP79_PYT11953</name>
</gene>
<comment type="subcellular location">
    <subcellularLocation>
        <location evidence="1">Secreted</location>
    </subcellularLocation>
</comment>
<keyword evidence="3" id="KW-0479">Metal-binding</keyword>
<dbReference type="InterPro" id="IPR027465">
    <property type="entry name" value="TIMP_C"/>
</dbReference>
<evidence type="ECO:0000256" key="3">
    <source>
        <dbReference type="PIRSR" id="PIRSR601820-1"/>
    </source>
</evidence>
<feature type="chain" id="PRO_5011990192" evidence="5">
    <location>
        <begin position="23"/>
        <end position="216"/>
    </location>
</feature>
<dbReference type="GO" id="GO:0031012">
    <property type="term" value="C:extracellular matrix"/>
    <property type="evidence" value="ECO:0007669"/>
    <property type="project" value="TreeGrafter"/>
</dbReference>
<feature type="signal peptide" evidence="5">
    <location>
        <begin position="1"/>
        <end position="22"/>
    </location>
</feature>
<dbReference type="GO" id="GO:0008191">
    <property type="term" value="F:metalloendopeptidase inhibitor activity"/>
    <property type="evidence" value="ECO:0007669"/>
    <property type="project" value="InterPro"/>
</dbReference>
<keyword evidence="5" id="KW-0732">Signal</keyword>
<evidence type="ECO:0000256" key="4">
    <source>
        <dbReference type="PIRSR" id="PIRSR601820-3"/>
    </source>
</evidence>
<feature type="disulfide bond" evidence="4">
    <location>
        <begin position="23"/>
        <end position="96"/>
    </location>
</feature>
<dbReference type="Proteomes" id="UP000242188">
    <property type="component" value="Unassembled WGS sequence"/>
</dbReference>
<evidence type="ECO:0000256" key="5">
    <source>
        <dbReference type="SAM" id="SignalP"/>
    </source>
</evidence>
<dbReference type="GO" id="GO:0051045">
    <property type="term" value="P:negative regulation of membrane protein ectodomain proteolysis"/>
    <property type="evidence" value="ECO:0007669"/>
    <property type="project" value="TreeGrafter"/>
</dbReference>
<dbReference type="Gene3D" id="2.40.50.120">
    <property type="match status" value="1"/>
</dbReference>
<dbReference type="OrthoDB" id="6097414at2759"/>
<dbReference type="PANTHER" id="PTHR11844">
    <property type="entry name" value="METALLOPROTEASE INHIBITOR"/>
    <property type="match status" value="1"/>
</dbReference>
<dbReference type="AlphaFoldDB" id="A0A210Q0R5"/>
<dbReference type="InterPro" id="IPR008993">
    <property type="entry name" value="TIMP-like_OB-fold"/>
</dbReference>
<evidence type="ECO:0000313" key="7">
    <source>
        <dbReference type="Proteomes" id="UP000242188"/>
    </source>
</evidence>
<reference evidence="6 7" key="1">
    <citation type="journal article" date="2017" name="Nat. Ecol. Evol.">
        <title>Scallop genome provides insights into evolution of bilaterian karyotype and development.</title>
        <authorList>
            <person name="Wang S."/>
            <person name="Zhang J."/>
            <person name="Jiao W."/>
            <person name="Li J."/>
            <person name="Xun X."/>
            <person name="Sun Y."/>
            <person name="Guo X."/>
            <person name="Huan P."/>
            <person name="Dong B."/>
            <person name="Zhang L."/>
            <person name="Hu X."/>
            <person name="Sun X."/>
            <person name="Wang J."/>
            <person name="Zhao C."/>
            <person name="Wang Y."/>
            <person name="Wang D."/>
            <person name="Huang X."/>
            <person name="Wang R."/>
            <person name="Lv J."/>
            <person name="Li Y."/>
            <person name="Zhang Z."/>
            <person name="Liu B."/>
            <person name="Lu W."/>
            <person name="Hui Y."/>
            <person name="Liang J."/>
            <person name="Zhou Z."/>
            <person name="Hou R."/>
            <person name="Li X."/>
            <person name="Liu Y."/>
            <person name="Li H."/>
            <person name="Ning X."/>
            <person name="Lin Y."/>
            <person name="Zhao L."/>
            <person name="Xing Q."/>
            <person name="Dou J."/>
            <person name="Li Y."/>
            <person name="Mao J."/>
            <person name="Guo H."/>
            <person name="Dou H."/>
            <person name="Li T."/>
            <person name="Mu C."/>
            <person name="Jiang W."/>
            <person name="Fu Q."/>
            <person name="Fu X."/>
            <person name="Miao Y."/>
            <person name="Liu J."/>
            <person name="Yu Q."/>
            <person name="Li R."/>
            <person name="Liao H."/>
            <person name="Li X."/>
            <person name="Kong Y."/>
            <person name="Jiang Z."/>
            <person name="Chourrout D."/>
            <person name="Li R."/>
            <person name="Bao Z."/>
        </authorList>
    </citation>
    <scope>NUCLEOTIDE SEQUENCE [LARGE SCALE GENOMIC DNA]</scope>
    <source>
        <strain evidence="6 7">PY_sf001</strain>
    </source>
</reference>
<dbReference type="EMBL" id="NEDP02005296">
    <property type="protein sequence ID" value="OWF42326.1"/>
    <property type="molecule type" value="Genomic_DNA"/>
</dbReference>
<dbReference type="SMART" id="SM00206">
    <property type="entry name" value="NTR"/>
    <property type="match status" value="1"/>
</dbReference>
<keyword evidence="7" id="KW-1185">Reference proteome</keyword>
<dbReference type="Gene3D" id="3.90.370.10">
    <property type="entry name" value="Tissue inhibitor of metalloproteinase-1. Chain B, domain 1"/>
    <property type="match status" value="1"/>
</dbReference>
<dbReference type="SUPFAM" id="SSF50242">
    <property type="entry name" value="TIMP-like"/>
    <property type="match status" value="1"/>
</dbReference>
<dbReference type="InterPro" id="IPR001820">
    <property type="entry name" value="TIMP"/>
</dbReference>
<evidence type="ECO:0000256" key="1">
    <source>
        <dbReference type="ARBA" id="ARBA00004613"/>
    </source>
</evidence>
<keyword evidence="4" id="KW-1015">Disulfide bond</keyword>
<dbReference type="Pfam" id="PF00965">
    <property type="entry name" value="TIMP"/>
    <property type="match status" value="1"/>
</dbReference>
<sequence length="216" mass="23476">MLGASILVLASVALSLIPVSEGCTCLFRHPQAVVCDSDFVIKGDQVGQQIIPLTGDFPDIGGHVVYKILIKTVIKGKQIKAGDTIEVRTGLNSAACGVNVTAGVAWLLTGRTTKLKGKTQYGIGLCDWNTECSRLTPQQTSFLVNGPKSYFGRGNRNCKNCEIVRCASNDCSTTKPTAGQCLHDAKQCFSQTLKCQFKKNRCQWRSKKDARKCLRS</sequence>
<name>A0A210Q0R5_MIZYE</name>
<dbReference type="GO" id="GO:0046872">
    <property type="term" value="F:metal ion binding"/>
    <property type="evidence" value="ECO:0007669"/>
    <property type="project" value="UniProtKB-KW"/>
</dbReference>